<evidence type="ECO:0000256" key="1">
    <source>
        <dbReference type="ARBA" id="ARBA00022839"/>
    </source>
</evidence>
<dbReference type="SUPFAM" id="SSF53098">
    <property type="entry name" value="Ribonuclease H-like"/>
    <property type="match status" value="1"/>
</dbReference>
<keyword evidence="5" id="KW-1185">Reference proteome</keyword>
<dbReference type="InterPro" id="IPR012337">
    <property type="entry name" value="RNaseH-like_sf"/>
</dbReference>
<dbReference type="InterPro" id="IPR029024">
    <property type="entry name" value="TerB-like"/>
</dbReference>
<dbReference type="SMART" id="SM00479">
    <property type="entry name" value="EXOIII"/>
    <property type="match status" value="1"/>
</dbReference>
<dbReference type="GO" id="GO:0045004">
    <property type="term" value="P:DNA replication proofreading"/>
    <property type="evidence" value="ECO:0007669"/>
    <property type="project" value="TreeGrafter"/>
</dbReference>
<feature type="domain" description="Exonuclease" evidence="3">
    <location>
        <begin position="6"/>
        <end position="168"/>
    </location>
</feature>
<dbReference type="InterPro" id="IPR013520">
    <property type="entry name" value="Ribonucl_H"/>
</dbReference>
<keyword evidence="2" id="KW-1133">Transmembrane helix</keyword>
<dbReference type="PANTHER" id="PTHR30231">
    <property type="entry name" value="DNA POLYMERASE III SUBUNIT EPSILON"/>
    <property type="match status" value="1"/>
</dbReference>
<dbReference type="Pfam" id="PF00929">
    <property type="entry name" value="RNase_T"/>
    <property type="match status" value="1"/>
</dbReference>
<keyword evidence="1" id="KW-0269">Exonuclease</keyword>
<dbReference type="GO" id="GO:0003676">
    <property type="term" value="F:nucleic acid binding"/>
    <property type="evidence" value="ECO:0007669"/>
    <property type="project" value="InterPro"/>
</dbReference>
<dbReference type="Proteomes" id="UP001146468">
    <property type="component" value="Unassembled WGS sequence"/>
</dbReference>
<keyword evidence="2" id="KW-0472">Membrane</keyword>
<dbReference type="AlphaFoldDB" id="A0A9X3LVJ5"/>
<dbReference type="GO" id="GO:0008408">
    <property type="term" value="F:3'-5' exonuclease activity"/>
    <property type="evidence" value="ECO:0007669"/>
    <property type="project" value="TreeGrafter"/>
</dbReference>
<dbReference type="InterPro" id="IPR036397">
    <property type="entry name" value="RNaseH_sf"/>
</dbReference>
<name>A0A9X3LVJ5_9CORY</name>
<sequence length="639" mass="67919">MVNQLGYAVVDLETTGFSSNDRIIEVGVVLLDPNLGVQGTWETLIQPLRDISNSEIHKITATDVVNAPTFDDVAQHLGDVLNGRVLVAHNAPFERRFLEQSFERAGVNVKLPARWIDTMDLASRYLGVKKLAEALDATGLHNDFPHSAVGDAQATAKLFTHFVAHNAAPISGFPAATCTTRPTSTANLLPRGSASREGTWAHKLSQSLPASGHKNEDAYRDELTRALIDHEISRTEVQQLEKVAVQSGLGPDDVDAINEEFIRQLVIEAWADGVITDSERATLLAIGGALGVDPTVTAALMEHPTTGDVQASFALKPGDRVAFTGTLDLPREVWAQRATAAGLDVGGVKRTCAVLVAANPDTMSGKAQLAREKGVPIIGETAFAQLLSALESSNTQALEPVDVGQVDNIDDSLLGLFPWLTAEELLAGTDSADIAAAWISLYPDRPLHELAAALLPHHAPEATGAGIDRYLAVWSLHHDQMLSASADDVIDLPGVGEKRQHKLVELVVDLAIDGVPETPVAAPVIEEPKPAAADPTPEELLKEAWSSPYDPFAAAVGGGDVVKPTPLAAPRPKKRAPKVFKWSAILCVASFVLFVILLETLDPDAESLVSGLLAVTFVFSGITAGIAGVITLLQKLLGK</sequence>
<evidence type="ECO:0000313" key="4">
    <source>
        <dbReference type="EMBL" id="MCZ9294864.1"/>
    </source>
</evidence>
<comment type="caution">
    <text evidence="4">The sequence shown here is derived from an EMBL/GenBank/DDBJ whole genome shotgun (WGS) entry which is preliminary data.</text>
</comment>
<dbReference type="PANTHER" id="PTHR30231:SF41">
    <property type="entry name" value="DNA POLYMERASE III SUBUNIT EPSILON"/>
    <property type="match status" value="1"/>
</dbReference>
<dbReference type="EMBL" id="JAKMUS010000022">
    <property type="protein sequence ID" value="MCZ9294864.1"/>
    <property type="molecule type" value="Genomic_DNA"/>
</dbReference>
<evidence type="ECO:0000313" key="5">
    <source>
        <dbReference type="Proteomes" id="UP001146468"/>
    </source>
</evidence>
<dbReference type="SUPFAM" id="SSF158682">
    <property type="entry name" value="TerB-like"/>
    <property type="match status" value="1"/>
</dbReference>
<evidence type="ECO:0000256" key="2">
    <source>
        <dbReference type="SAM" id="Phobius"/>
    </source>
</evidence>
<dbReference type="Gene3D" id="3.40.50.10190">
    <property type="entry name" value="BRCT domain"/>
    <property type="match status" value="1"/>
</dbReference>
<dbReference type="GO" id="GO:0005829">
    <property type="term" value="C:cytosol"/>
    <property type="evidence" value="ECO:0007669"/>
    <property type="project" value="TreeGrafter"/>
</dbReference>
<proteinExistence type="predicted"/>
<evidence type="ECO:0000259" key="3">
    <source>
        <dbReference type="SMART" id="SM00479"/>
    </source>
</evidence>
<dbReference type="FunFam" id="3.30.420.10:FF:000045">
    <property type="entry name" value="3'-5' exonuclease DinG"/>
    <property type="match status" value="1"/>
</dbReference>
<protein>
    <submittedName>
        <fullName evidence="4">3'-5' exoribonuclease</fullName>
    </submittedName>
</protein>
<feature type="transmembrane region" description="Helical" evidence="2">
    <location>
        <begin position="610"/>
        <end position="633"/>
    </location>
</feature>
<dbReference type="InterPro" id="IPR036420">
    <property type="entry name" value="BRCT_dom_sf"/>
</dbReference>
<organism evidence="4 5">
    <name type="scientific">Corynebacterium meitnerae</name>
    <dbReference type="NCBI Taxonomy" id="2913498"/>
    <lineage>
        <taxon>Bacteria</taxon>
        <taxon>Bacillati</taxon>
        <taxon>Actinomycetota</taxon>
        <taxon>Actinomycetes</taxon>
        <taxon>Mycobacteriales</taxon>
        <taxon>Corynebacteriaceae</taxon>
        <taxon>Corynebacterium</taxon>
    </lineage>
</organism>
<dbReference type="RefSeq" id="WP_269966280.1">
    <property type="nucleotide sequence ID" value="NZ_JAKMUS010000022.1"/>
</dbReference>
<dbReference type="CDD" id="cd06127">
    <property type="entry name" value="DEDDh"/>
    <property type="match status" value="1"/>
</dbReference>
<reference evidence="4" key="1">
    <citation type="submission" date="2022-02" db="EMBL/GenBank/DDBJ databases">
        <title>Corynebacterium sp. from urogenital microbiome.</title>
        <authorList>
            <person name="Cappelli E.A."/>
            <person name="Ribeiro T.G."/>
            <person name="Peixe L."/>
        </authorList>
    </citation>
    <scope>NUCLEOTIDE SEQUENCE</scope>
    <source>
        <strain evidence="4">C8Ua_172</strain>
    </source>
</reference>
<feature type="transmembrane region" description="Helical" evidence="2">
    <location>
        <begin position="579"/>
        <end position="598"/>
    </location>
</feature>
<accession>A0A9X3LVJ5</accession>
<gene>
    <name evidence="4" type="ORF">L8U60_10245</name>
</gene>
<dbReference type="Gene3D" id="3.30.420.10">
    <property type="entry name" value="Ribonuclease H-like superfamily/Ribonuclease H"/>
    <property type="match status" value="1"/>
</dbReference>
<keyword evidence="1" id="KW-0378">Hydrolase</keyword>
<keyword evidence="2" id="KW-0812">Transmembrane</keyword>
<keyword evidence="1" id="KW-0540">Nuclease</keyword>